<gene>
    <name evidence="4" type="ordered locus">Gura_2257</name>
</gene>
<proteinExistence type="predicted"/>
<protein>
    <recommendedName>
        <fullName evidence="3">Right handed beta helix domain-containing protein</fullName>
    </recommendedName>
</protein>
<dbReference type="InterPro" id="IPR011050">
    <property type="entry name" value="Pectin_lyase_fold/virulence"/>
</dbReference>
<evidence type="ECO:0000259" key="3">
    <source>
        <dbReference type="Pfam" id="PF13229"/>
    </source>
</evidence>
<dbReference type="HOGENOM" id="CLU_045809_0_0_7"/>
<sequence>MSVMMLKKICAFGLAVISFAMSFPAGVMAVSDMSGEKSAPPVQTVPSGDVAVRPLDKPATAQGSPKDSQKRAVLPGSADRSYRNQTITEDVVWRGEILIEGGVTIATQSTLTIEPGTVVRFRRTDEEGGDNPLLLVHGRILAFGGAEKPVLFTSNFAEPQPGDWQGIVIMASEKKNLLENCRIAGAETGIEALFSTITMKNVLFATCGTGARIQDCLATISGGGASSCAVGLNLLESEVDLRDSNFSGNRQAVVAVKTSLYLGGATFYGNDQEALKVESSRVRIIGNSFSVNGSGISLSQCEGTVSANRILKNTDYGLSLAKSRVKVTGNEIAQNGKIGLRVEDGKGVAWGNTFAANGEYDLYNAGTEDFKAMGNWWGDGTPFSFAKRIYDRRNDAGRGKVYYIPVLRSKPQSDI</sequence>
<dbReference type="AlphaFoldDB" id="A5G3S2"/>
<dbReference type="EMBL" id="CP000698">
    <property type="protein sequence ID" value="ABQ26440.1"/>
    <property type="molecule type" value="Genomic_DNA"/>
</dbReference>
<accession>A5G3S2</accession>
<keyword evidence="2" id="KW-0732">Signal</keyword>
<dbReference type="SUPFAM" id="SSF51126">
    <property type="entry name" value="Pectin lyase-like"/>
    <property type="match status" value="1"/>
</dbReference>
<feature type="domain" description="Right handed beta helix" evidence="3">
    <location>
        <begin position="236"/>
        <end position="368"/>
    </location>
</feature>
<evidence type="ECO:0000313" key="5">
    <source>
        <dbReference type="Proteomes" id="UP000006695"/>
    </source>
</evidence>
<dbReference type="Pfam" id="PF13229">
    <property type="entry name" value="Beta_helix"/>
    <property type="match status" value="1"/>
</dbReference>
<evidence type="ECO:0000313" key="4">
    <source>
        <dbReference type="EMBL" id="ABQ26440.1"/>
    </source>
</evidence>
<dbReference type="Proteomes" id="UP000006695">
    <property type="component" value="Chromosome"/>
</dbReference>
<organism evidence="4 5">
    <name type="scientific">Geotalea uraniireducens (strain Rf4)</name>
    <name type="common">Geobacter uraniireducens</name>
    <dbReference type="NCBI Taxonomy" id="351605"/>
    <lineage>
        <taxon>Bacteria</taxon>
        <taxon>Pseudomonadati</taxon>
        <taxon>Thermodesulfobacteriota</taxon>
        <taxon>Desulfuromonadia</taxon>
        <taxon>Geobacterales</taxon>
        <taxon>Geobacteraceae</taxon>
        <taxon>Geotalea</taxon>
    </lineage>
</organism>
<reference evidence="4 5" key="1">
    <citation type="submission" date="2007-05" db="EMBL/GenBank/DDBJ databases">
        <title>Complete sequence of Geobacter uraniireducens Rf4.</title>
        <authorList>
            <consortium name="US DOE Joint Genome Institute"/>
            <person name="Copeland A."/>
            <person name="Lucas S."/>
            <person name="Lapidus A."/>
            <person name="Barry K."/>
            <person name="Detter J.C."/>
            <person name="Glavina del Rio T."/>
            <person name="Hammon N."/>
            <person name="Israni S."/>
            <person name="Dalin E."/>
            <person name="Tice H."/>
            <person name="Pitluck S."/>
            <person name="Chertkov O."/>
            <person name="Brettin T."/>
            <person name="Bruce D."/>
            <person name="Han C."/>
            <person name="Schmutz J."/>
            <person name="Larimer F."/>
            <person name="Land M."/>
            <person name="Hauser L."/>
            <person name="Kyrpides N."/>
            <person name="Mikhailova N."/>
            <person name="Shelobolina E."/>
            <person name="Aklujkar M."/>
            <person name="Lovley D."/>
            <person name="Richardson P."/>
        </authorList>
    </citation>
    <scope>NUCLEOTIDE SEQUENCE [LARGE SCALE GENOMIC DNA]</scope>
    <source>
        <strain evidence="4 5">Rf4</strain>
    </source>
</reference>
<feature type="signal peptide" evidence="2">
    <location>
        <begin position="1"/>
        <end position="29"/>
    </location>
</feature>
<dbReference type="InterPro" id="IPR039448">
    <property type="entry name" value="Beta_helix"/>
</dbReference>
<keyword evidence="5" id="KW-1185">Reference proteome</keyword>
<dbReference type="KEGG" id="gur:Gura_2257"/>
<dbReference type="InterPro" id="IPR012334">
    <property type="entry name" value="Pectin_lyas_fold"/>
</dbReference>
<dbReference type="Gene3D" id="2.160.20.10">
    <property type="entry name" value="Single-stranded right-handed beta-helix, Pectin lyase-like"/>
    <property type="match status" value="1"/>
</dbReference>
<dbReference type="STRING" id="351605.Gura_2257"/>
<evidence type="ECO:0000256" key="1">
    <source>
        <dbReference type="SAM" id="MobiDB-lite"/>
    </source>
</evidence>
<feature type="chain" id="PRO_5002681961" description="Right handed beta helix domain-containing protein" evidence="2">
    <location>
        <begin position="30"/>
        <end position="415"/>
    </location>
</feature>
<name>A5G3S2_GEOUR</name>
<feature type="region of interest" description="Disordered" evidence="1">
    <location>
        <begin position="33"/>
        <end position="78"/>
    </location>
</feature>
<evidence type="ECO:0000256" key="2">
    <source>
        <dbReference type="SAM" id="SignalP"/>
    </source>
</evidence>